<evidence type="ECO:0000313" key="2">
    <source>
        <dbReference type="Proteomes" id="UP000183868"/>
    </source>
</evidence>
<evidence type="ECO:0000313" key="1">
    <source>
        <dbReference type="EMBL" id="APF20579.1"/>
    </source>
</evidence>
<dbReference type="Proteomes" id="UP000183868">
    <property type="component" value="Chromosome"/>
</dbReference>
<dbReference type="KEGG" id="caby:Cabys_3834"/>
<dbReference type="EMBL" id="CP018099">
    <property type="protein sequence ID" value="APF20579.1"/>
    <property type="molecule type" value="Genomic_DNA"/>
</dbReference>
<accession>A0A1J1CCZ4</accession>
<name>A0A1J1CCZ4_CALAY</name>
<dbReference type="AlphaFoldDB" id="A0A1J1CCZ4"/>
<organism evidence="1 2">
    <name type="scientific">Caldithrix abyssi DSM 13497</name>
    <dbReference type="NCBI Taxonomy" id="880073"/>
    <lineage>
        <taxon>Bacteria</taxon>
        <taxon>Pseudomonadati</taxon>
        <taxon>Calditrichota</taxon>
        <taxon>Calditrichia</taxon>
        <taxon>Calditrichales</taxon>
        <taxon>Calditrichaceae</taxon>
        <taxon>Caldithrix</taxon>
    </lineage>
</organism>
<sequence length="40" mass="4796">MALKCAKSGDFFRKSGKRFKIKGEYKCTAWKKFYDRNPLF</sequence>
<proteinExistence type="predicted"/>
<reference evidence="1 2" key="1">
    <citation type="submission" date="2016-11" db="EMBL/GenBank/DDBJ databases">
        <title>Genomic analysis of Caldithrix abyssi and proposal of a novel bacterial phylum Caldithrichaeota.</title>
        <authorList>
            <person name="Kublanov I."/>
            <person name="Sigalova O."/>
            <person name="Gavrilov S."/>
            <person name="Lebedinsky A."/>
            <person name="Ivanova N."/>
            <person name="Daum C."/>
            <person name="Reddy T."/>
            <person name="Klenk H.P."/>
            <person name="Goker M."/>
            <person name="Reva O."/>
            <person name="Miroshnichenko M."/>
            <person name="Kyprides N."/>
            <person name="Woyke T."/>
            <person name="Gelfand M."/>
        </authorList>
    </citation>
    <scope>NUCLEOTIDE SEQUENCE [LARGE SCALE GENOMIC DNA]</scope>
    <source>
        <strain evidence="1 2">LF13</strain>
    </source>
</reference>
<protein>
    <submittedName>
        <fullName evidence="1">Uncharacterized protein</fullName>
    </submittedName>
</protein>
<gene>
    <name evidence="1" type="ORF">Cabys_3834</name>
</gene>